<name>A0AAV4BMY9_9GAST</name>
<dbReference type="GO" id="GO:0008061">
    <property type="term" value="F:chitin binding"/>
    <property type="evidence" value="ECO:0007669"/>
    <property type="project" value="InterPro"/>
</dbReference>
<evidence type="ECO:0000256" key="1">
    <source>
        <dbReference type="SAM" id="SignalP"/>
    </source>
</evidence>
<dbReference type="InterPro" id="IPR002557">
    <property type="entry name" value="Chitin-bd_dom"/>
</dbReference>
<feature type="chain" id="PRO_5043517440" description="Chitin-binding type-2 domain-containing protein" evidence="1">
    <location>
        <begin position="24"/>
        <end position="184"/>
    </location>
</feature>
<dbReference type="InterPro" id="IPR036508">
    <property type="entry name" value="Chitin-bd_dom_sf"/>
</dbReference>
<keyword evidence="4" id="KW-1185">Reference proteome</keyword>
<feature type="signal peptide" evidence="1">
    <location>
        <begin position="1"/>
        <end position="23"/>
    </location>
</feature>
<comment type="caution">
    <text evidence="3">The sequence shown here is derived from an EMBL/GenBank/DDBJ whole genome shotgun (WGS) entry which is preliminary data.</text>
</comment>
<dbReference type="EMBL" id="BLXT01005315">
    <property type="protein sequence ID" value="GFO21910.1"/>
    <property type="molecule type" value="Genomic_DNA"/>
</dbReference>
<reference evidence="3 4" key="1">
    <citation type="journal article" date="2021" name="Elife">
        <title>Chloroplast acquisition without the gene transfer in kleptoplastic sea slugs, Plakobranchus ocellatus.</title>
        <authorList>
            <person name="Maeda T."/>
            <person name="Takahashi S."/>
            <person name="Yoshida T."/>
            <person name="Shimamura S."/>
            <person name="Takaki Y."/>
            <person name="Nagai Y."/>
            <person name="Toyoda A."/>
            <person name="Suzuki Y."/>
            <person name="Arimoto A."/>
            <person name="Ishii H."/>
            <person name="Satoh N."/>
            <person name="Nishiyama T."/>
            <person name="Hasebe M."/>
            <person name="Maruyama T."/>
            <person name="Minagawa J."/>
            <person name="Obokata J."/>
            <person name="Shigenobu S."/>
        </authorList>
    </citation>
    <scope>NUCLEOTIDE SEQUENCE [LARGE SCALE GENOMIC DNA]</scope>
</reference>
<dbReference type="GO" id="GO:0005576">
    <property type="term" value="C:extracellular region"/>
    <property type="evidence" value="ECO:0007669"/>
    <property type="project" value="InterPro"/>
</dbReference>
<protein>
    <recommendedName>
        <fullName evidence="2">Chitin-binding type-2 domain-containing protein</fullName>
    </recommendedName>
</protein>
<dbReference type="Pfam" id="PF01607">
    <property type="entry name" value="CBM_14"/>
    <property type="match status" value="1"/>
</dbReference>
<proteinExistence type="predicted"/>
<feature type="domain" description="Chitin-binding type-2" evidence="2">
    <location>
        <begin position="35"/>
        <end position="91"/>
    </location>
</feature>
<accession>A0AAV4BMY9</accession>
<evidence type="ECO:0000313" key="4">
    <source>
        <dbReference type="Proteomes" id="UP000735302"/>
    </source>
</evidence>
<dbReference type="Proteomes" id="UP000735302">
    <property type="component" value="Unassembled WGS sequence"/>
</dbReference>
<keyword evidence="1" id="KW-0732">Signal</keyword>
<sequence length="184" mass="19954">MALGISLISVALVAILGQHLVIGQLIPAYATLTAAGTCISPGLFPNPGDCNGYLQCAADQPRPYVRKCSPGTLFHAERRECVEPERVVCFPRPRTDQVIGTRIIPTVYQALPAQVVTGPNVVVLRLYDPVLRADQCTSLGQQMTSYLRQLVNSMQPACAANTICQTNLPVFRVDCLTNNGRLVF</sequence>
<evidence type="ECO:0000259" key="2">
    <source>
        <dbReference type="PROSITE" id="PS50940"/>
    </source>
</evidence>
<gene>
    <name evidence="3" type="ORF">PoB_004841500</name>
</gene>
<dbReference type="AlphaFoldDB" id="A0AAV4BMY9"/>
<evidence type="ECO:0000313" key="3">
    <source>
        <dbReference type="EMBL" id="GFO21910.1"/>
    </source>
</evidence>
<dbReference type="SMART" id="SM00494">
    <property type="entry name" value="ChtBD2"/>
    <property type="match status" value="1"/>
</dbReference>
<dbReference type="SUPFAM" id="SSF57625">
    <property type="entry name" value="Invertebrate chitin-binding proteins"/>
    <property type="match status" value="1"/>
</dbReference>
<dbReference type="PROSITE" id="PS50940">
    <property type="entry name" value="CHIT_BIND_II"/>
    <property type="match status" value="1"/>
</dbReference>
<dbReference type="Gene3D" id="2.170.140.10">
    <property type="entry name" value="Chitin binding domain"/>
    <property type="match status" value="1"/>
</dbReference>
<organism evidence="3 4">
    <name type="scientific">Plakobranchus ocellatus</name>
    <dbReference type="NCBI Taxonomy" id="259542"/>
    <lineage>
        <taxon>Eukaryota</taxon>
        <taxon>Metazoa</taxon>
        <taxon>Spiralia</taxon>
        <taxon>Lophotrochozoa</taxon>
        <taxon>Mollusca</taxon>
        <taxon>Gastropoda</taxon>
        <taxon>Heterobranchia</taxon>
        <taxon>Euthyneura</taxon>
        <taxon>Panpulmonata</taxon>
        <taxon>Sacoglossa</taxon>
        <taxon>Placobranchoidea</taxon>
        <taxon>Plakobranchidae</taxon>
        <taxon>Plakobranchus</taxon>
    </lineage>
</organism>